<name>R4WNL8_RIPPE</name>
<evidence type="ECO:0000313" key="3">
    <source>
        <dbReference type="EMBL" id="BAN20456.1"/>
    </source>
</evidence>
<feature type="compositionally biased region" description="Polar residues" evidence="1">
    <location>
        <begin position="166"/>
        <end position="197"/>
    </location>
</feature>
<feature type="chain" id="PRO_5004372659" evidence="2">
    <location>
        <begin position="17"/>
        <end position="382"/>
    </location>
</feature>
<evidence type="ECO:0000256" key="2">
    <source>
        <dbReference type="SAM" id="SignalP"/>
    </source>
</evidence>
<keyword evidence="2" id="KW-0732">Signal</keyword>
<protein>
    <submittedName>
        <fullName evidence="3">Unkown protein</fullName>
    </submittedName>
</protein>
<feature type="signal peptide" evidence="2">
    <location>
        <begin position="1"/>
        <end position="16"/>
    </location>
</feature>
<accession>R4WNL8</accession>
<feature type="region of interest" description="Disordered" evidence="1">
    <location>
        <begin position="164"/>
        <end position="306"/>
    </location>
</feature>
<feature type="compositionally biased region" description="Polar residues" evidence="1">
    <location>
        <begin position="207"/>
        <end position="267"/>
    </location>
</feature>
<sequence>MKLVFLVVALIGVAVGEDAPYPPSGTRPQGPLLVLPSQALGRQYGLPQLQQPSDNPQVEASISLDRLSEVITQRLREQDGAQNGNYYVYLPDGRLQNVQYTAAPLKVSPSQNNQQVNVQNSQSFANSNTLQFNQQNAQANSKFQGYTQGGAPNEFDESRQALGQYRQPTSSGQYSQQQYAKQSESSGFNQQPVSGQYRQPAAEFNQAAASSQFGQQISKNAAKQPSTSGRYTQPSAKSQFAQQPLRSQYNEEAASNQYNEFASSSPIRQPARAQYPTSNEENKQAPSELEADQPEGTSDAETKQAGPATVQLANAQQETLQQQQVFQQQQVHYQQQVQVQEQWPATYVASVQFTDVQPIAAPIYSYAPAPLVRILRYAPKYE</sequence>
<evidence type="ECO:0000256" key="1">
    <source>
        <dbReference type="SAM" id="MobiDB-lite"/>
    </source>
</evidence>
<proteinExistence type="evidence at transcript level"/>
<reference evidence="3" key="1">
    <citation type="journal article" date="2013" name="PLoS ONE">
        <title>Gene expression in gut symbiotic organ of stinkbug affected by extracellular bacterial symbiont.</title>
        <authorList>
            <person name="Futahashi R."/>
            <person name="Tanaka K."/>
            <person name="Tanahashi M."/>
            <person name="Nikoh N."/>
            <person name="Kikuchi Y."/>
            <person name="Lee B.L."/>
            <person name="Fukatsu T."/>
        </authorList>
    </citation>
    <scope>NUCLEOTIDE SEQUENCE</scope>
    <source>
        <tissue evidence="3">Midgut</tissue>
    </source>
</reference>
<dbReference type="EMBL" id="AK417241">
    <property type="protein sequence ID" value="BAN20456.1"/>
    <property type="molecule type" value="mRNA"/>
</dbReference>
<dbReference type="AlphaFoldDB" id="R4WNL8"/>
<organism evidence="3">
    <name type="scientific">Riptortus pedestris</name>
    <name type="common">Bean bug</name>
    <dbReference type="NCBI Taxonomy" id="329032"/>
    <lineage>
        <taxon>Eukaryota</taxon>
        <taxon>Metazoa</taxon>
        <taxon>Ecdysozoa</taxon>
        <taxon>Arthropoda</taxon>
        <taxon>Hexapoda</taxon>
        <taxon>Insecta</taxon>
        <taxon>Pterygota</taxon>
        <taxon>Neoptera</taxon>
        <taxon>Paraneoptera</taxon>
        <taxon>Hemiptera</taxon>
        <taxon>Heteroptera</taxon>
        <taxon>Panheteroptera</taxon>
        <taxon>Pentatomomorpha</taxon>
        <taxon>Coreoidea</taxon>
        <taxon>Alydidae</taxon>
        <taxon>Riptortus</taxon>
    </lineage>
</organism>